<feature type="active site" evidence="7">
    <location>
        <position position="405"/>
    </location>
</feature>
<sequence length="480" mass="54803">MGSVILFLILLYLGQTMLLLLLEYKRPDRAAVWIFISFCLPLIGIWLYRIAGRPYGKSASMTREEWMVWQEMHSQIAGKVSRVTSVEDMKNKDFTHHLRLYNLLSEIPNSTITSCNHTDYYAEGDPLFTALFQDIKEAKEHIHLEFYIIRHDIMGTIFQDLLIKKSQEGVQVRIICDGFGSKSLSKSFIQRMKEAGVEIHFFLPPLHALKLRKINYRNHRKIVVIDGTIGYTGGMNIGDEYKGESLKLGFWRDTHMRMHGDSVYYLQMAFIKDWRLVSGQTLCTHLVPDLFPEHNCKGTEQVQVIASGPDETRHPIQEMCFNAIAMASSRVYITTPYFIPDVALMTAIKTAARSGVDVRVLIPGRADYKIVLLASLSHLEELMEAGVTFYRYQKGFVHAKVVIVDQLLAAVGSANLDMRSFYSNFELTAAMYSRSAIDQLTANFEQDLQDSKRIELGEFKQRSRASKCAEVVCRLLSPLL</sequence>
<feature type="active site" evidence="7">
    <location>
        <position position="219"/>
    </location>
</feature>
<dbReference type="Proteomes" id="UP000608071">
    <property type="component" value="Unassembled WGS sequence"/>
</dbReference>
<feature type="transmembrane region" description="Helical" evidence="7">
    <location>
        <begin position="31"/>
        <end position="51"/>
    </location>
</feature>
<evidence type="ECO:0000313" key="10">
    <source>
        <dbReference type="EMBL" id="MBD7966499.1"/>
    </source>
</evidence>
<evidence type="ECO:0000259" key="9">
    <source>
        <dbReference type="PROSITE" id="PS50035"/>
    </source>
</evidence>
<dbReference type="InterPro" id="IPR022924">
    <property type="entry name" value="Cardiolipin_synthase"/>
</dbReference>
<evidence type="ECO:0000256" key="6">
    <source>
        <dbReference type="ARBA" id="ARBA00023136"/>
    </source>
</evidence>
<keyword evidence="5 7" id="KW-1133">Transmembrane helix</keyword>
<dbReference type="CDD" id="cd09112">
    <property type="entry name" value="PLDc_CLS_2"/>
    <property type="match status" value="1"/>
</dbReference>
<dbReference type="InterPro" id="IPR001736">
    <property type="entry name" value="PLipase_D/transphosphatidylase"/>
</dbReference>
<feature type="active site" evidence="7">
    <location>
        <position position="221"/>
    </location>
</feature>
<evidence type="ECO:0000256" key="1">
    <source>
        <dbReference type="ARBA" id="ARBA00022475"/>
    </source>
</evidence>
<feature type="active site" evidence="7">
    <location>
        <position position="226"/>
    </location>
</feature>
<feature type="active site" evidence="7">
    <location>
        <position position="398"/>
    </location>
</feature>
<keyword evidence="7" id="KW-0443">Lipid metabolism</keyword>
<dbReference type="PROSITE" id="PS50035">
    <property type="entry name" value="PLD"/>
    <property type="match status" value="2"/>
</dbReference>
<feature type="domain" description="PLD phosphodiesterase" evidence="9">
    <location>
        <begin position="393"/>
        <end position="420"/>
    </location>
</feature>
<protein>
    <recommendedName>
        <fullName evidence="7 8">Cardiolipin synthase</fullName>
        <shortName evidence="7">CL synthase</shortName>
        <ecNumber evidence="7 8">2.7.8.-</ecNumber>
    </recommendedName>
</protein>
<evidence type="ECO:0000256" key="5">
    <source>
        <dbReference type="ARBA" id="ARBA00022989"/>
    </source>
</evidence>
<dbReference type="Pfam" id="PF13091">
    <property type="entry name" value="PLDc_2"/>
    <property type="match status" value="2"/>
</dbReference>
<dbReference type="HAMAP" id="MF_01916">
    <property type="entry name" value="Cardiolipin_synth_Cls"/>
    <property type="match status" value="1"/>
</dbReference>
<feature type="transmembrane region" description="Helical" evidence="7">
    <location>
        <begin position="6"/>
        <end position="24"/>
    </location>
</feature>
<dbReference type="NCBIfam" id="TIGR04265">
    <property type="entry name" value="bac_cardiolipin"/>
    <property type="match status" value="1"/>
</dbReference>
<keyword evidence="7" id="KW-1208">Phospholipid metabolism</keyword>
<dbReference type="CDD" id="cd09110">
    <property type="entry name" value="PLDc_CLS_1"/>
    <property type="match status" value="1"/>
</dbReference>
<feature type="domain" description="PLD phosphodiesterase" evidence="9">
    <location>
        <begin position="214"/>
        <end position="241"/>
    </location>
</feature>
<dbReference type="EMBL" id="JACSQL010000001">
    <property type="protein sequence ID" value="MBD7966499.1"/>
    <property type="molecule type" value="Genomic_DNA"/>
</dbReference>
<reference evidence="10 11" key="1">
    <citation type="submission" date="2020-08" db="EMBL/GenBank/DDBJ databases">
        <title>A Genomic Blueprint of the Chicken Gut Microbiome.</title>
        <authorList>
            <person name="Gilroy R."/>
            <person name="Ravi A."/>
            <person name="Getino M."/>
            <person name="Pursley I."/>
            <person name="Horton D.L."/>
            <person name="Alikhan N.-F."/>
            <person name="Baker D."/>
            <person name="Gharbi K."/>
            <person name="Hall N."/>
            <person name="Watson M."/>
            <person name="Adriaenssens E.M."/>
            <person name="Foster-Nyarko E."/>
            <person name="Jarju S."/>
            <person name="Secka A."/>
            <person name="Antonio M."/>
            <person name="Oren A."/>
            <person name="Chaudhuri R."/>
            <person name="La Ragione R.M."/>
            <person name="Hildebrand F."/>
            <person name="Pallen M.J."/>
        </authorList>
    </citation>
    <scope>NUCLEOTIDE SEQUENCE [LARGE SCALE GENOMIC DNA]</scope>
    <source>
        <strain evidence="10 11">Sa2BVA9</strain>
    </source>
</reference>
<gene>
    <name evidence="10" type="primary">cls</name>
    <name evidence="10" type="ORF">H9647_00295</name>
</gene>
<keyword evidence="3 7" id="KW-0812">Transmembrane</keyword>
<comment type="caution">
    <text evidence="10">The sequence shown here is derived from an EMBL/GenBank/DDBJ whole genome shotgun (WGS) entry which is preliminary data.</text>
</comment>
<evidence type="ECO:0000256" key="4">
    <source>
        <dbReference type="ARBA" id="ARBA00022737"/>
    </source>
</evidence>
<evidence type="ECO:0000256" key="3">
    <source>
        <dbReference type="ARBA" id="ARBA00022692"/>
    </source>
</evidence>
<evidence type="ECO:0000256" key="8">
    <source>
        <dbReference type="NCBIfam" id="TIGR04265"/>
    </source>
</evidence>
<comment type="subcellular location">
    <subcellularLocation>
        <location evidence="7">Cell membrane</location>
        <topology evidence="7">Multi-pass membrane protein</topology>
    </subcellularLocation>
</comment>
<keyword evidence="1 7" id="KW-1003">Cell membrane</keyword>
<dbReference type="InterPro" id="IPR030874">
    <property type="entry name" value="Cardiolipin_synth_Firmi"/>
</dbReference>
<proteinExistence type="inferred from homology"/>
<dbReference type="PANTHER" id="PTHR21248">
    <property type="entry name" value="CARDIOLIPIN SYNTHASE"/>
    <property type="match status" value="1"/>
</dbReference>
<dbReference type="PANTHER" id="PTHR21248:SF22">
    <property type="entry name" value="PHOSPHOLIPASE D"/>
    <property type="match status" value="1"/>
</dbReference>
<dbReference type="SUPFAM" id="SSF56024">
    <property type="entry name" value="Phospholipase D/nuclease"/>
    <property type="match status" value="2"/>
</dbReference>
<evidence type="ECO:0000256" key="7">
    <source>
        <dbReference type="HAMAP-Rule" id="MF_01916"/>
    </source>
</evidence>
<dbReference type="SMART" id="SM00155">
    <property type="entry name" value="PLDc"/>
    <property type="match status" value="2"/>
</dbReference>
<comment type="catalytic activity">
    <reaction evidence="7">
        <text>2 a 1,2-diacyl-sn-glycero-3-phospho-(1'-sn-glycerol) = a cardiolipin + glycerol</text>
        <dbReference type="Rhea" id="RHEA:31451"/>
        <dbReference type="ChEBI" id="CHEBI:17754"/>
        <dbReference type="ChEBI" id="CHEBI:62237"/>
        <dbReference type="ChEBI" id="CHEBI:64716"/>
    </reaction>
</comment>
<keyword evidence="11" id="KW-1185">Reference proteome</keyword>
<keyword evidence="2 7" id="KW-0808">Transferase</keyword>
<accession>A0ABR8ST00</accession>
<name>A0ABR8ST00_9BACL</name>
<keyword evidence="6 7" id="KW-0472">Membrane</keyword>
<evidence type="ECO:0000313" key="11">
    <source>
        <dbReference type="Proteomes" id="UP000608071"/>
    </source>
</evidence>
<keyword evidence="7" id="KW-0594">Phospholipid biosynthesis</keyword>
<comment type="similarity">
    <text evidence="7">Belongs to the phospholipase D family. Cardiolipin synthase subfamily.</text>
</comment>
<dbReference type="Gene3D" id="3.30.870.10">
    <property type="entry name" value="Endonuclease Chain A"/>
    <property type="match status" value="2"/>
</dbReference>
<keyword evidence="4" id="KW-0677">Repeat</keyword>
<organism evidence="10 11">
    <name type="scientific">Paenibacillus gallinarum</name>
    <dbReference type="NCBI Taxonomy" id="2762232"/>
    <lineage>
        <taxon>Bacteria</taxon>
        <taxon>Bacillati</taxon>
        <taxon>Bacillota</taxon>
        <taxon>Bacilli</taxon>
        <taxon>Bacillales</taxon>
        <taxon>Paenibacillaceae</taxon>
        <taxon>Paenibacillus</taxon>
    </lineage>
</organism>
<evidence type="ECO:0000256" key="2">
    <source>
        <dbReference type="ARBA" id="ARBA00022679"/>
    </source>
</evidence>
<keyword evidence="7" id="KW-0444">Lipid biosynthesis</keyword>
<dbReference type="EC" id="2.7.8.-" evidence="7 8"/>
<dbReference type="InterPro" id="IPR025202">
    <property type="entry name" value="PLD-like_dom"/>
</dbReference>
<feature type="active site" evidence="7">
    <location>
        <position position="400"/>
    </location>
</feature>
<comment type="function">
    <text evidence="7">Catalyzes the reversible phosphatidyl group transfer from one phosphatidylglycerol molecule to another to form cardiolipin (CL) (diphosphatidylglycerol) and glycerol.</text>
</comment>